<proteinExistence type="predicted"/>
<dbReference type="RefSeq" id="WP_113614661.1">
    <property type="nucleotide sequence ID" value="NZ_QFFJ01000001.1"/>
</dbReference>
<dbReference type="EMBL" id="QFFJ01000001">
    <property type="protein sequence ID" value="RBL92059.1"/>
    <property type="molecule type" value="Genomic_DNA"/>
</dbReference>
<dbReference type="Proteomes" id="UP000253410">
    <property type="component" value="Unassembled WGS sequence"/>
</dbReference>
<organism evidence="1 2">
    <name type="scientific">Chitinophaga flava</name>
    <dbReference type="NCBI Taxonomy" id="2259036"/>
    <lineage>
        <taxon>Bacteria</taxon>
        <taxon>Pseudomonadati</taxon>
        <taxon>Bacteroidota</taxon>
        <taxon>Chitinophagia</taxon>
        <taxon>Chitinophagales</taxon>
        <taxon>Chitinophagaceae</taxon>
        <taxon>Chitinophaga</taxon>
    </lineage>
</organism>
<evidence type="ECO:0000313" key="2">
    <source>
        <dbReference type="Proteomes" id="UP000253410"/>
    </source>
</evidence>
<sequence>MKSAYLAGLLLCSTAGKTFCQQQDSLAAQMQTYFNEAATATLQQKQIWGIDLYGPMLLVNPATREIITNMPDSSGILQKQGTVYTGKLPKQFNTANTSFHWEGRDWAMLQLPLPGNKADRVNLMAHELFHRAQPSLHFTLQDPPNNHLDKKDGRVYLRLELNALQKALKATSSAERQQHLANALTFRQYRYILFPGADTTENALELNEGIAEYTGMMVSNRNKKDAQAHFSQYLQTFLEYPTFVRSFPYQTIPVYGYLLAQTTPGWNRQLNSHSQLMPLLIKGFHITIPKDVKAAALAQAGQYDAAAIIAAETTREVRIQEQIAAYTRTFITQPHTELRFEKMNVSFNPSNIVPLEGYGTVYPTMRISDKWGILTVTDGSLMSTNWDKVTVSLPQAFTIREVSGQGWKLQLNEGYTLSQDANGNYSLKKN</sequence>
<dbReference type="AlphaFoldDB" id="A0A365Y0D7"/>
<keyword evidence="2" id="KW-1185">Reference proteome</keyword>
<evidence type="ECO:0000313" key="1">
    <source>
        <dbReference type="EMBL" id="RBL92059.1"/>
    </source>
</evidence>
<gene>
    <name evidence="1" type="ORF">DF182_05550</name>
</gene>
<name>A0A365Y0D7_9BACT</name>
<protein>
    <submittedName>
        <fullName evidence="1">Uncharacterized protein</fullName>
    </submittedName>
</protein>
<accession>A0A365Y0D7</accession>
<comment type="caution">
    <text evidence="1">The sequence shown here is derived from an EMBL/GenBank/DDBJ whole genome shotgun (WGS) entry which is preliminary data.</text>
</comment>
<reference evidence="1 2" key="1">
    <citation type="submission" date="2018-05" db="EMBL/GenBank/DDBJ databases">
        <title>Chitinophaga sp. K3CV102501T nov., isolated from isolated from a monsoon evergreen broad-leaved forest soil.</title>
        <authorList>
            <person name="Lv Y."/>
        </authorList>
    </citation>
    <scope>NUCLEOTIDE SEQUENCE [LARGE SCALE GENOMIC DNA]</scope>
    <source>
        <strain evidence="1 2">GDMCC 1.1325</strain>
    </source>
</reference>
<dbReference type="OrthoDB" id="1299654at2"/>